<feature type="compositionally biased region" description="Low complexity" evidence="1">
    <location>
        <begin position="364"/>
        <end position="376"/>
    </location>
</feature>
<dbReference type="Proteomes" id="UP001203579">
    <property type="component" value="Unassembled WGS sequence"/>
</dbReference>
<organism evidence="4 5">
    <name type="scientific">Corynebacterium intestinale</name>
    <dbReference type="NCBI Taxonomy" id="2943492"/>
    <lineage>
        <taxon>Bacteria</taxon>
        <taxon>Bacillati</taxon>
        <taxon>Actinomycetota</taxon>
        <taxon>Actinomycetes</taxon>
        <taxon>Mycobacteriales</taxon>
        <taxon>Corynebacteriaceae</taxon>
        <taxon>Corynebacterium</taxon>
    </lineage>
</organism>
<evidence type="ECO:0000256" key="1">
    <source>
        <dbReference type="SAM" id="MobiDB-lite"/>
    </source>
</evidence>
<feature type="region of interest" description="Disordered" evidence="1">
    <location>
        <begin position="40"/>
        <end position="65"/>
    </location>
</feature>
<feature type="transmembrane region" description="Helical" evidence="2">
    <location>
        <begin position="12"/>
        <end position="33"/>
    </location>
</feature>
<evidence type="ECO:0000313" key="5">
    <source>
        <dbReference type="Proteomes" id="UP001203579"/>
    </source>
</evidence>
<feature type="region of interest" description="Disordered" evidence="1">
    <location>
        <begin position="312"/>
        <end position="376"/>
    </location>
</feature>
<accession>A0ABT0T9Y3</accession>
<comment type="caution">
    <text evidence="4">The sequence shown here is derived from an EMBL/GenBank/DDBJ whole genome shotgun (WGS) entry which is preliminary data.</text>
</comment>
<feature type="compositionally biased region" description="Polar residues" evidence="1">
    <location>
        <begin position="345"/>
        <end position="361"/>
    </location>
</feature>
<evidence type="ECO:0000256" key="2">
    <source>
        <dbReference type="SAM" id="Phobius"/>
    </source>
</evidence>
<keyword evidence="2" id="KW-0472">Membrane</keyword>
<feature type="domain" description="Septum formation-related" evidence="3">
    <location>
        <begin position="73"/>
        <end position="298"/>
    </location>
</feature>
<evidence type="ECO:0000313" key="4">
    <source>
        <dbReference type="EMBL" id="MCL8493883.1"/>
    </source>
</evidence>
<dbReference type="InterPro" id="IPR026004">
    <property type="entry name" value="Septum_form"/>
</dbReference>
<keyword evidence="2" id="KW-1133">Transmembrane helix</keyword>
<keyword evidence="5" id="KW-1185">Reference proteome</keyword>
<evidence type="ECO:0000259" key="3">
    <source>
        <dbReference type="Pfam" id="PF13845"/>
    </source>
</evidence>
<reference evidence="4 5" key="1">
    <citation type="submission" date="2022-05" db="EMBL/GenBank/DDBJ databases">
        <title>Corynebacterium sp. B5-R-101 sp. nov., isolated from human feces.</title>
        <authorList>
            <person name="Shamsuzzaman M."/>
            <person name="Dahal R.H."/>
        </authorList>
    </citation>
    <scope>NUCLEOTIDE SEQUENCE [LARGE SCALE GENOMIC DNA]</scope>
    <source>
        <strain evidence="4 5">B5-R-101</strain>
    </source>
</reference>
<keyword evidence="2" id="KW-0812">Transmembrane</keyword>
<dbReference type="EMBL" id="JAMKFF010000005">
    <property type="protein sequence ID" value="MCL8493883.1"/>
    <property type="molecule type" value="Genomic_DNA"/>
</dbReference>
<gene>
    <name evidence="4" type="ORF">M5J06_07030</name>
</gene>
<proteinExistence type="predicted"/>
<protein>
    <submittedName>
        <fullName evidence="4">Septum formation family protein</fullName>
    </submittedName>
</protein>
<feature type="compositionally biased region" description="Low complexity" evidence="1">
    <location>
        <begin position="41"/>
        <end position="53"/>
    </location>
</feature>
<dbReference type="Pfam" id="PF13845">
    <property type="entry name" value="Septum_form"/>
    <property type="match status" value="1"/>
</dbReference>
<name>A0ABT0T9Y3_9CORY</name>
<dbReference type="RefSeq" id="WP_070523861.1">
    <property type="nucleotide sequence ID" value="NZ_JAMFTR010000005.1"/>
</dbReference>
<sequence>MSTSSAWRSASAIRVVLVAAVAAAVFLAFYGLFSGGPTGTDSAAHDSASPSADGSQAADSSEGEAASFTTASAGSCVTWDIAPDGTATGFEQTSCDKPHRFEVSAREDLSAYPTSEFGPNAKRPDVTRQNALRDELCEAPTVSYLNGKWDPNGRYDIASILPPAGSWDQGDRTLLCGLQTTDANGVPQESTGKVSEVDQAIVAKPGECRKVDDKQVVSTVPCQEPHQMETVSVISLAEKFPDAYPSDEEMDKFLSETCTQNAMDYLGGEENLYQSTLQPFWGAMSRESWEGGSRSVNCSLIHIKDGHFSEITGSATGGRDALSINGAPPTEQPKRNPLRDPNAQPAEQNSQQGSENAQPAGQNADPAAPEAVAPAQ</sequence>